<dbReference type="SMART" id="SM01092">
    <property type="entry name" value="CO_deh_flav_C"/>
    <property type="match status" value="1"/>
</dbReference>
<name>A0A7V8V292_9BACT</name>
<dbReference type="RefSeq" id="WP_207395093.1">
    <property type="nucleotide sequence ID" value="NZ_JABRWO010000002.1"/>
</dbReference>
<dbReference type="GO" id="GO:0004854">
    <property type="term" value="F:xanthine dehydrogenase activity"/>
    <property type="evidence" value="ECO:0007669"/>
    <property type="project" value="UniProtKB-EC"/>
</dbReference>
<keyword evidence="1" id="KW-0274">FAD</keyword>
<dbReference type="PANTHER" id="PTHR42659">
    <property type="entry name" value="XANTHINE DEHYDROGENASE SUBUNIT C-RELATED"/>
    <property type="match status" value="1"/>
</dbReference>
<dbReference type="InterPro" id="IPR016166">
    <property type="entry name" value="FAD-bd_PCMH"/>
</dbReference>
<dbReference type="SUPFAM" id="SSF55447">
    <property type="entry name" value="CO dehydrogenase flavoprotein C-terminal domain-like"/>
    <property type="match status" value="1"/>
</dbReference>
<accession>A0A7V8V292</accession>
<dbReference type="AlphaFoldDB" id="A0A7V8V292"/>
<evidence type="ECO:0000256" key="1">
    <source>
        <dbReference type="ARBA" id="ARBA00022827"/>
    </source>
</evidence>
<dbReference type="InterPro" id="IPR051312">
    <property type="entry name" value="Diverse_Substr_Oxidored"/>
</dbReference>
<dbReference type="Pfam" id="PF03450">
    <property type="entry name" value="CO_deh_flav_C"/>
    <property type="match status" value="1"/>
</dbReference>
<dbReference type="InterPro" id="IPR016167">
    <property type="entry name" value="FAD-bd_PCMH_sub1"/>
</dbReference>
<feature type="domain" description="FAD-binding PCMH-type" evidence="2">
    <location>
        <begin position="1"/>
        <end position="222"/>
    </location>
</feature>
<keyword evidence="3" id="KW-0560">Oxidoreductase</keyword>
<reference evidence="3 4" key="1">
    <citation type="submission" date="2020-05" db="EMBL/GenBank/DDBJ databases">
        <title>Bremerella alba sp. nov., a novel planctomycete isolated from the surface of the macroalga Fucus spiralis.</title>
        <authorList>
            <person name="Godinho O."/>
            <person name="Botelho R."/>
            <person name="Albuquerque L."/>
            <person name="Wiegand S."/>
            <person name="Da Costa M.S."/>
            <person name="Lobo-Da-Cunha A."/>
            <person name="Jogler C."/>
            <person name="Lage O.M."/>
        </authorList>
    </citation>
    <scope>NUCLEOTIDE SEQUENCE [LARGE SCALE GENOMIC DNA]</scope>
    <source>
        <strain evidence="3 4">FF15</strain>
    </source>
</reference>
<comment type="caution">
    <text evidence="3">The sequence shown here is derived from an EMBL/GenBank/DDBJ whole genome shotgun (WGS) entry which is preliminary data.</text>
</comment>
<proteinExistence type="predicted"/>
<sequence>MIPFEYKSPSSLDVAQLSLDHHQVMALGGGTTLLDLMKLNVLQPRQLVHVKPLLNDHVEVVDGKLVIGAGCTMAKLADSDPIKKNFPALRQSLILAASPQIRNMATIGGNLLQRTRSTYFRHPDMPDDALQGEHDALSASGVDTTYLAVLGNDGRLVGTYPGDFAVALVAFDGSILVKGREGQRTIKAREFYKTPRGHQTQYSTQLDEGELISHVTIPVGSAEEFDDVTQQSFYLKIRERSSYAFALVSIAAGLSLEGDSPNDEQTIVDARIAIGGLASIPWHSAAAESALIGKKASDETFRAASEAALAEARPPVGTQYKVLMAKRAMIRALQILRDEGKFDDERLWAMQHGRA</sequence>
<dbReference type="GO" id="GO:0071949">
    <property type="term" value="F:FAD binding"/>
    <property type="evidence" value="ECO:0007669"/>
    <property type="project" value="InterPro"/>
</dbReference>
<dbReference type="Gene3D" id="3.30.43.10">
    <property type="entry name" value="Uridine Diphospho-n-acetylenolpyruvylglucosamine Reductase, domain 2"/>
    <property type="match status" value="1"/>
</dbReference>
<dbReference type="InterPro" id="IPR036318">
    <property type="entry name" value="FAD-bd_PCMH-like_sf"/>
</dbReference>
<dbReference type="PANTHER" id="PTHR42659:SF1">
    <property type="entry name" value="OXIDOREDUCTASE"/>
    <property type="match status" value="1"/>
</dbReference>
<gene>
    <name evidence="3" type="primary">yagS</name>
    <name evidence="3" type="ORF">HOV93_07410</name>
</gene>
<keyword evidence="4" id="KW-1185">Reference proteome</keyword>
<dbReference type="Gene3D" id="3.30.465.10">
    <property type="match status" value="1"/>
</dbReference>
<dbReference type="Pfam" id="PF00941">
    <property type="entry name" value="FAD_binding_5"/>
    <property type="match status" value="1"/>
</dbReference>
<protein>
    <submittedName>
        <fullName evidence="3">Putative xanthine dehydrogenase YagS FAD-binding subunit</fullName>
        <ecNumber evidence="3">1.17.1.4</ecNumber>
    </submittedName>
</protein>
<dbReference type="InterPro" id="IPR016169">
    <property type="entry name" value="FAD-bd_PCMH_sub2"/>
</dbReference>
<evidence type="ECO:0000259" key="2">
    <source>
        <dbReference type="PROSITE" id="PS51387"/>
    </source>
</evidence>
<dbReference type="InterPro" id="IPR005107">
    <property type="entry name" value="CO_DH_flav_C"/>
</dbReference>
<dbReference type="EC" id="1.17.1.4" evidence="3"/>
<keyword evidence="1" id="KW-0285">Flavoprotein</keyword>
<dbReference type="Proteomes" id="UP000551616">
    <property type="component" value="Unassembled WGS sequence"/>
</dbReference>
<organism evidence="3 4">
    <name type="scientific">Bremerella alba</name>
    <dbReference type="NCBI Taxonomy" id="980252"/>
    <lineage>
        <taxon>Bacteria</taxon>
        <taxon>Pseudomonadati</taxon>
        <taxon>Planctomycetota</taxon>
        <taxon>Planctomycetia</taxon>
        <taxon>Pirellulales</taxon>
        <taxon>Pirellulaceae</taxon>
        <taxon>Bremerella</taxon>
    </lineage>
</organism>
<dbReference type="InterPro" id="IPR036683">
    <property type="entry name" value="CO_DH_flav_C_dom_sf"/>
</dbReference>
<dbReference type="PROSITE" id="PS51387">
    <property type="entry name" value="FAD_PCMH"/>
    <property type="match status" value="1"/>
</dbReference>
<evidence type="ECO:0000313" key="3">
    <source>
        <dbReference type="EMBL" id="MBA2113592.1"/>
    </source>
</evidence>
<evidence type="ECO:0000313" key="4">
    <source>
        <dbReference type="Proteomes" id="UP000551616"/>
    </source>
</evidence>
<dbReference type="Gene3D" id="3.30.390.50">
    <property type="entry name" value="CO dehydrogenase flavoprotein, C-terminal domain"/>
    <property type="match status" value="1"/>
</dbReference>
<dbReference type="InterPro" id="IPR002346">
    <property type="entry name" value="Mopterin_DH_FAD-bd"/>
</dbReference>
<dbReference type="EMBL" id="JABRWO010000002">
    <property type="protein sequence ID" value="MBA2113592.1"/>
    <property type="molecule type" value="Genomic_DNA"/>
</dbReference>
<dbReference type="SUPFAM" id="SSF56176">
    <property type="entry name" value="FAD-binding/transporter-associated domain-like"/>
    <property type="match status" value="1"/>
</dbReference>